<dbReference type="Pfam" id="PF13607">
    <property type="entry name" value="Succ_CoA_lig"/>
    <property type="match status" value="1"/>
</dbReference>
<feature type="domain" description="ATP-grasp" evidence="4">
    <location>
        <begin position="496"/>
        <end position="532"/>
    </location>
</feature>
<dbReference type="InterPro" id="IPR003781">
    <property type="entry name" value="CoA-bd"/>
</dbReference>
<dbReference type="Pfam" id="PF13549">
    <property type="entry name" value="ATP-grasp_5"/>
    <property type="match status" value="1"/>
</dbReference>
<dbReference type="InterPro" id="IPR013815">
    <property type="entry name" value="ATP_grasp_subdomain_1"/>
</dbReference>
<dbReference type="Pfam" id="PF13380">
    <property type="entry name" value="CoA_binding_2"/>
    <property type="match status" value="1"/>
</dbReference>
<protein>
    <submittedName>
        <fullName evidence="5">Acyl-CoA synthetase (NDP forming)</fullName>
    </submittedName>
</protein>
<evidence type="ECO:0000259" key="4">
    <source>
        <dbReference type="PROSITE" id="PS50975"/>
    </source>
</evidence>
<name>A0A7W6BNG8_9SPHN</name>
<dbReference type="Gene3D" id="3.30.470.20">
    <property type="entry name" value="ATP-grasp fold, B domain"/>
    <property type="match status" value="1"/>
</dbReference>
<dbReference type="PANTHER" id="PTHR42793">
    <property type="entry name" value="COA BINDING DOMAIN CONTAINING PROTEIN"/>
    <property type="match status" value="1"/>
</dbReference>
<keyword evidence="3" id="KW-0067">ATP-binding</keyword>
<dbReference type="Gene3D" id="3.40.50.720">
    <property type="entry name" value="NAD(P)-binding Rossmann-like Domain"/>
    <property type="match status" value="1"/>
</dbReference>
<sequence length="704" mass="73254">MPKETMPAMPDTHSLNRLFAPRSIALVGAKDRSIWSVASFDNLKRFGFEGPVHLINPKGGTVHGQQAATSCAAVGEPIDAALLMVPEAALPEAMEDLRAANVGGAVILSAGFAETGEEGAERQRRVAALAREAGIRLIGPNCLGFANYVAKSPLWTTPLRRPMPGPTLAIVSQSGAVASQLEQFAYQQRIAVTHLISTGNEADVTIADAIGYLAQQPEPRSIALFLETIRDPAGFRAAVEAANAAGKPVTVLKVGSSEAAAAAAQTHTGSLVGDDSVFDALCRDLGIARVHSLEDLIVTSDLFARLGRIGGRGMSLIAMSGGMCEIALDQAEKEGVTIPRLAPPTLAALRETLPAFATPSNPLDLTGGAMLAPELIASSIAEVAKDPAIDVIGFVFDAPLKDDGRGFARRFVEHVGQGFSAAGKPCLMMSHTFMPVNGYARELADELGMVYSGGGVDGCLRALGHLTRPAALPRPAARQGASPAPAERPTTERAVLDHLARHGVPVVPGPVVGSAAEAVQAAGEMGYPVVLKIASPDIAHKTEAGGVRLNLQDAEAVAAAHDAIFASVRAYKPDAAIDGVIVSPMRRGGVELFAGTMRDPQWGPVLAIGFGGIFVEVLKDVSQRLLPVSEADVLEMLGELRGAPMLDGFRGAPPVDRTAVAKAIVAIGEAALALGHDLLSLEVNPLLVEGSRVEALDGLTNWDK</sequence>
<organism evidence="5 6">
    <name type="scientific">Sphingobium jiangsuense</name>
    <dbReference type="NCBI Taxonomy" id="870476"/>
    <lineage>
        <taxon>Bacteria</taxon>
        <taxon>Pseudomonadati</taxon>
        <taxon>Pseudomonadota</taxon>
        <taxon>Alphaproteobacteria</taxon>
        <taxon>Sphingomonadales</taxon>
        <taxon>Sphingomonadaceae</taxon>
        <taxon>Sphingobium</taxon>
    </lineage>
</organism>
<dbReference type="EMBL" id="JACIDT010000004">
    <property type="protein sequence ID" value="MBB3925838.1"/>
    <property type="molecule type" value="Genomic_DNA"/>
</dbReference>
<dbReference type="PROSITE" id="PS50975">
    <property type="entry name" value="ATP_GRASP"/>
    <property type="match status" value="1"/>
</dbReference>
<evidence type="ECO:0000313" key="5">
    <source>
        <dbReference type="EMBL" id="MBB3925838.1"/>
    </source>
</evidence>
<dbReference type="SUPFAM" id="SSF56059">
    <property type="entry name" value="Glutathione synthetase ATP-binding domain-like"/>
    <property type="match status" value="1"/>
</dbReference>
<dbReference type="SMART" id="SM00881">
    <property type="entry name" value="CoA_binding"/>
    <property type="match status" value="1"/>
</dbReference>
<evidence type="ECO:0000313" key="6">
    <source>
        <dbReference type="Proteomes" id="UP000571950"/>
    </source>
</evidence>
<dbReference type="InterPro" id="IPR016102">
    <property type="entry name" value="Succinyl-CoA_synth-like"/>
</dbReference>
<evidence type="ECO:0000256" key="3">
    <source>
        <dbReference type="PROSITE-ProRule" id="PRU00409"/>
    </source>
</evidence>
<dbReference type="GO" id="GO:0005524">
    <property type="term" value="F:ATP binding"/>
    <property type="evidence" value="ECO:0007669"/>
    <property type="project" value="UniProtKB-UniRule"/>
</dbReference>
<dbReference type="Gene3D" id="3.40.50.261">
    <property type="entry name" value="Succinyl-CoA synthetase domains"/>
    <property type="match status" value="2"/>
</dbReference>
<dbReference type="InterPro" id="IPR011761">
    <property type="entry name" value="ATP-grasp"/>
</dbReference>
<evidence type="ECO:0000256" key="1">
    <source>
        <dbReference type="ARBA" id="ARBA00022532"/>
    </source>
</evidence>
<dbReference type="SUPFAM" id="SSF52210">
    <property type="entry name" value="Succinyl-CoA synthetase domains"/>
    <property type="match status" value="2"/>
</dbReference>
<keyword evidence="6" id="KW-1185">Reference proteome</keyword>
<dbReference type="InterPro" id="IPR036291">
    <property type="entry name" value="NAD(P)-bd_dom_sf"/>
</dbReference>
<proteinExistence type="inferred from homology"/>
<keyword evidence="3" id="KW-0547">Nucleotide-binding</keyword>
<evidence type="ECO:0000256" key="2">
    <source>
        <dbReference type="ARBA" id="ARBA00060888"/>
    </source>
</evidence>
<comment type="similarity">
    <text evidence="2">In the N-terminal section; belongs to the acetate CoA ligase alpha subunit family.</text>
</comment>
<accession>A0A7W6BNG8</accession>
<comment type="caution">
    <text evidence="5">The sequence shown here is derived from an EMBL/GenBank/DDBJ whole genome shotgun (WGS) entry which is preliminary data.</text>
</comment>
<dbReference type="GO" id="GO:0006099">
    <property type="term" value="P:tricarboxylic acid cycle"/>
    <property type="evidence" value="ECO:0007669"/>
    <property type="project" value="UniProtKB-KW"/>
</dbReference>
<dbReference type="InterPro" id="IPR032875">
    <property type="entry name" value="Succ_CoA_lig_flav_dom"/>
</dbReference>
<reference evidence="5 6" key="1">
    <citation type="submission" date="2020-08" db="EMBL/GenBank/DDBJ databases">
        <title>Genomic Encyclopedia of Type Strains, Phase IV (KMG-IV): sequencing the most valuable type-strain genomes for metagenomic binning, comparative biology and taxonomic classification.</title>
        <authorList>
            <person name="Goeker M."/>
        </authorList>
    </citation>
    <scope>NUCLEOTIDE SEQUENCE [LARGE SCALE GENOMIC DNA]</scope>
    <source>
        <strain evidence="5 6">DSM 26189</strain>
    </source>
</reference>
<dbReference type="Gene3D" id="3.30.1490.20">
    <property type="entry name" value="ATP-grasp fold, A domain"/>
    <property type="match status" value="1"/>
</dbReference>
<dbReference type="PANTHER" id="PTHR42793:SF4">
    <property type="entry name" value="BLL6376 PROTEIN"/>
    <property type="match status" value="1"/>
</dbReference>
<dbReference type="SUPFAM" id="SSF51735">
    <property type="entry name" value="NAD(P)-binding Rossmann-fold domains"/>
    <property type="match status" value="1"/>
</dbReference>
<gene>
    <name evidence="5" type="ORF">GGR43_001553</name>
</gene>
<dbReference type="Proteomes" id="UP000571950">
    <property type="component" value="Unassembled WGS sequence"/>
</dbReference>
<keyword evidence="1" id="KW-0816">Tricarboxylic acid cycle</keyword>
<dbReference type="AlphaFoldDB" id="A0A7W6BNG8"/>
<dbReference type="FunFam" id="3.30.1490.20:FF:000020">
    <property type="entry name" value="Protein lysine acetyltransferase"/>
    <property type="match status" value="1"/>
</dbReference>
<dbReference type="GO" id="GO:0046872">
    <property type="term" value="F:metal ion binding"/>
    <property type="evidence" value="ECO:0007669"/>
    <property type="project" value="InterPro"/>
</dbReference>